<dbReference type="Proteomes" id="UP000050761">
    <property type="component" value="Unassembled WGS sequence"/>
</dbReference>
<dbReference type="EMBL" id="UZAH01035925">
    <property type="protein sequence ID" value="VDP43187.1"/>
    <property type="molecule type" value="Genomic_DNA"/>
</dbReference>
<organism evidence="2 3">
    <name type="scientific">Heligmosomoides polygyrus</name>
    <name type="common">Parasitic roundworm</name>
    <dbReference type="NCBI Taxonomy" id="6339"/>
    <lineage>
        <taxon>Eukaryota</taxon>
        <taxon>Metazoa</taxon>
        <taxon>Ecdysozoa</taxon>
        <taxon>Nematoda</taxon>
        <taxon>Chromadorea</taxon>
        <taxon>Rhabditida</taxon>
        <taxon>Rhabditina</taxon>
        <taxon>Rhabditomorpha</taxon>
        <taxon>Strongyloidea</taxon>
        <taxon>Heligmosomidae</taxon>
        <taxon>Heligmosomoides</taxon>
    </lineage>
</organism>
<reference evidence="3" key="2">
    <citation type="submission" date="2019-09" db="UniProtKB">
        <authorList>
            <consortium name="WormBaseParasite"/>
        </authorList>
    </citation>
    <scope>IDENTIFICATION</scope>
</reference>
<dbReference type="OrthoDB" id="10263760at2759"/>
<dbReference type="WBParaSite" id="HPBE_0002415701-mRNA-1">
    <property type="protein sequence ID" value="HPBE_0002415701-mRNA-1"/>
    <property type="gene ID" value="HPBE_0002415701"/>
</dbReference>
<accession>A0A3P8CUL5</accession>
<dbReference type="AlphaFoldDB" id="A0A183GN87"/>
<evidence type="ECO:0000313" key="2">
    <source>
        <dbReference type="Proteomes" id="UP000050761"/>
    </source>
</evidence>
<name>A0A183GN87_HELPZ</name>
<sequence>MLFFPQPSPTGYKAVSAHIPGKHMMRHRFFASGTVPETGKNSIRPLAFTGVDRRRIVAEVALSRFVEHEVAVPDLVEFCNGTNILIFVDPHQFVIKLFSRMATSTANEVSSQAAYDASLLCEQDLFA</sequence>
<proteinExistence type="predicted"/>
<protein>
    <submittedName>
        <fullName evidence="3">APH domain-containing protein</fullName>
    </submittedName>
</protein>
<gene>
    <name evidence="1" type="ORF">HPBE_LOCUS24156</name>
</gene>
<keyword evidence="2" id="KW-1185">Reference proteome</keyword>
<reference evidence="1 2" key="1">
    <citation type="submission" date="2018-11" db="EMBL/GenBank/DDBJ databases">
        <authorList>
            <consortium name="Pathogen Informatics"/>
        </authorList>
    </citation>
    <scope>NUCLEOTIDE SEQUENCE [LARGE SCALE GENOMIC DNA]</scope>
</reference>
<evidence type="ECO:0000313" key="1">
    <source>
        <dbReference type="EMBL" id="VDP43187.1"/>
    </source>
</evidence>
<accession>A0A183GN87</accession>
<evidence type="ECO:0000313" key="3">
    <source>
        <dbReference type="WBParaSite" id="HPBE_0002415701-mRNA-1"/>
    </source>
</evidence>